<gene>
    <name evidence="1" type="ORF">LIP_0287</name>
</gene>
<sequence length="48" mass="5103">MNRKTVGLTTVFGLLLGVTATGILYHYLFALSGPVVLTAILGLRSWPA</sequence>
<organism evidence="1 2">
    <name type="scientific">Limnochorda pilosa</name>
    <dbReference type="NCBI Taxonomy" id="1555112"/>
    <lineage>
        <taxon>Bacteria</taxon>
        <taxon>Bacillati</taxon>
        <taxon>Bacillota</taxon>
        <taxon>Limnochordia</taxon>
        <taxon>Limnochordales</taxon>
        <taxon>Limnochordaceae</taxon>
        <taxon>Limnochorda</taxon>
    </lineage>
</organism>
<evidence type="ECO:0000313" key="2">
    <source>
        <dbReference type="Proteomes" id="UP000065807"/>
    </source>
</evidence>
<accession>A0A0K2SH65</accession>
<dbReference type="STRING" id="1555112.LIP_0287"/>
<dbReference type="EMBL" id="AP014924">
    <property type="protein sequence ID" value="BAS26144.1"/>
    <property type="molecule type" value="Genomic_DNA"/>
</dbReference>
<dbReference type="KEGG" id="lpil:LIP_0287"/>
<evidence type="ECO:0000313" key="1">
    <source>
        <dbReference type="EMBL" id="BAS26144.1"/>
    </source>
</evidence>
<protein>
    <submittedName>
        <fullName evidence="1">Uncharacterized protein</fullName>
    </submittedName>
</protein>
<reference evidence="2" key="2">
    <citation type="journal article" date="2016" name="Int. J. Syst. Evol. Microbiol.">
        <title>Complete genome sequence and cell structure of Limnochorda pilosa, a Gram-negative spore-former within the phylum Firmicutes.</title>
        <authorList>
            <person name="Watanabe M."/>
            <person name="Kojima H."/>
            <person name="Fukui M."/>
        </authorList>
    </citation>
    <scope>NUCLEOTIDE SEQUENCE [LARGE SCALE GENOMIC DNA]</scope>
    <source>
        <strain evidence="2">HC45</strain>
    </source>
</reference>
<keyword evidence="2" id="KW-1185">Reference proteome</keyword>
<name>A0A0K2SH65_LIMPI</name>
<dbReference type="Proteomes" id="UP000065807">
    <property type="component" value="Chromosome"/>
</dbReference>
<reference evidence="2" key="1">
    <citation type="submission" date="2015-07" db="EMBL/GenBank/DDBJ databases">
        <title>Complete genome sequence and phylogenetic analysis of Limnochorda pilosa.</title>
        <authorList>
            <person name="Watanabe M."/>
            <person name="Kojima H."/>
            <person name="Fukui M."/>
        </authorList>
    </citation>
    <scope>NUCLEOTIDE SEQUENCE [LARGE SCALE GENOMIC DNA]</scope>
    <source>
        <strain evidence="2">HC45</strain>
    </source>
</reference>
<dbReference type="RefSeq" id="WP_158509513.1">
    <property type="nucleotide sequence ID" value="NZ_AP014924.1"/>
</dbReference>
<dbReference type="AlphaFoldDB" id="A0A0K2SH65"/>
<proteinExistence type="predicted"/>